<protein>
    <recommendedName>
        <fullName evidence="5">DUF4124 domain-containing protein</fullName>
    </recommendedName>
</protein>
<accession>A0A2T4IIL0</accession>
<dbReference type="EMBL" id="PZKC01000002">
    <property type="protein sequence ID" value="PTD97602.1"/>
    <property type="molecule type" value="Genomic_DNA"/>
</dbReference>
<evidence type="ECO:0000313" key="3">
    <source>
        <dbReference type="EMBL" id="PTD97602.1"/>
    </source>
</evidence>
<name>A0A2T4IIL0_9RHOO</name>
<feature type="signal peptide" evidence="2">
    <location>
        <begin position="1"/>
        <end position="23"/>
    </location>
</feature>
<dbReference type="RefSeq" id="WP_107492122.1">
    <property type="nucleotide sequence ID" value="NZ_PZKC01000002.1"/>
</dbReference>
<evidence type="ECO:0000313" key="4">
    <source>
        <dbReference type="Proteomes" id="UP000241193"/>
    </source>
</evidence>
<evidence type="ECO:0008006" key="5">
    <source>
        <dbReference type="Google" id="ProtNLM"/>
    </source>
</evidence>
<gene>
    <name evidence="3" type="ORF">C8261_02685</name>
</gene>
<keyword evidence="1" id="KW-0175">Coiled coil</keyword>
<keyword evidence="4" id="KW-1185">Reference proteome</keyword>
<dbReference type="AlphaFoldDB" id="A0A2T4IIL0"/>
<reference evidence="3 4" key="2">
    <citation type="submission" date="2018-04" db="EMBL/GenBank/DDBJ databases">
        <title>Thauera lacus sp. nov., isolated from an saline lake in Inner Mongolia, China.</title>
        <authorList>
            <person name="Liang Q.-Y."/>
        </authorList>
    </citation>
    <scope>NUCLEOTIDE SEQUENCE [LARGE SCALE GENOMIC DNA]</scope>
    <source>
        <strain evidence="3 4">D20</strain>
    </source>
</reference>
<organism evidence="3 4">
    <name type="scientific">Pseudothauera lacus</name>
    <dbReference type="NCBI Taxonomy" id="2136175"/>
    <lineage>
        <taxon>Bacteria</taxon>
        <taxon>Pseudomonadati</taxon>
        <taxon>Pseudomonadota</taxon>
        <taxon>Betaproteobacteria</taxon>
        <taxon>Rhodocyclales</taxon>
        <taxon>Zoogloeaceae</taxon>
        <taxon>Pseudothauera</taxon>
    </lineage>
</organism>
<proteinExistence type="predicted"/>
<dbReference type="OrthoDB" id="5298412at2"/>
<feature type="coiled-coil region" evidence="1">
    <location>
        <begin position="75"/>
        <end position="149"/>
    </location>
</feature>
<keyword evidence="2" id="KW-0732">Signal</keyword>
<dbReference type="Proteomes" id="UP000241193">
    <property type="component" value="Unassembled WGS sequence"/>
</dbReference>
<reference evidence="3 4" key="1">
    <citation type="submission" date="2018-03" db="EMBL/GenBank/DDBJ databases">
        <authorList>
            <person name="Keele B.F."/>
        </authorList>
    </citation>
    <scope>NUCLEOTIDE SEQUENCE [LARGE SCALE GENOMIC DNA]</scope>
    <source>
        <strain evidence="3 4">D20</strain>
    </source>
</reference>
<feature type="chain" id="PRO_5015569743" description="DUF4124 domain-containing protein" evidence="2">
    <location>
        <begin position="24"/>
        <end position="212"/>
    </location>
</feature>
<comment type="caution">
    <text evidence="3">The sequence shown here is derived from an EMBL/GenBank/DDBJ whole genome shotgun (WGS) entry which is preliminary data.</text>
</comment>
<evidence type="ECO:0000256" key="2">
    <source>
        <dbReference type="SAM" id="SignalP"/>
    </source>
</evidence>
<sequence length="212" mass="24015">MEPRLLSHALLCAALLTPLAAAAQGGGRTIYCCEDDNGRPVCGDVLPGMCYGKAYREISPQGTVRRFVAAPLTPEEVARRQAAEQRRKAEEARALQQRRLDAALLETYPTLSELDARRERALAEVETGLGDVRQRLAELTLRRDRLAQETEFYRNGEVPRELADELRTVEGELAAQRSIIDAKNREAAAVRARFEEDRRRYIELTRDDPRRR</sequence>
<evidence type="ECO:0000256" key="1">
    <source>
        <dbReference type="SAM" id="Coils"/>
    </source>
</evidence>